<dbReference type="CDD" id="cd00112">
    <property type="entry name" value="LDLa"/>
    <property type="match status" value="2"/>
</dbReference>
<protein>
    <submittedName>
        <fullName evidence="6">Uncharacterized protein</fullName>
    </submittedName>
</protein>
<feature type="disulfide bond" evidence="3">
    <location>
        <begin position="677"/>
        <end position="695"/>
    </location>
</feature>
<feature type="region of interest" description="Disordered" evidence="4">
    <location>
        <begin position="346"/>
        <end position="385"/>
    </location>
</feature>
<dbReference type="OrthoDB" id="9988974at2759"/>
<dbReference type="Proteomes" id="UP000318571">
    <property type="component" value="Chromosome 7"/>
</dbReference>
<feature type="region of interest" description="Disordered" evidence="4">
    <location>
        <begin position="166"/>
        <end position="227"/>
    </location>
</feature>
<proteinExistence type="predicted"/>
<name>A0A553P360_TIGCA</name>
<dbReference type="PROSITE" id="PS50092">
    <property type="entry name" value="TSP1"/>
    <property type="match status" value="1"/>
</dbReference>
<keyword evidence="7" id="KW-1185">Reference proteome</keyword>
<feature type="compositionally biased region" description="Polar residues" evidence="4">
    <location>
        <begin position="346"/>
        <end position="373"/>
    </location>
</feature>
<evidence type="ECO:0000256" key="1">
    <source>
        <dbReference type="ARBA" id="ARBA00022536"/>
    </source>
</evidence>
<comment type="caution">
    <text evidence="3">Lacks conserved residue(s) required for the propagation of feature annotation.</text>
</comment>
<dbReference type="InterPro" id="IPR036383">
    <property type="entry name" value="TSP1_rpt_sf"/>
</dbReference>
<sequence length="796" mass="87720">MDRRVPSMPSDDSVFVTAVPARIISFSDLSQSIHGDANSWSQRGEASGDIVINDGSDDYCEEKSNSVDTVVKTNVTIDVRQLQRCTSDLHEEAYSTSTKSPENQSPVNQEGKQEDDEEDDEEKNDHSPESRSSMMSHYEEIHFRSSNHTLDKRSLSHGYEDIAPVDTEANGWSRPSLRTPSQSQNFFPSGDEEQPYENIVLNQSSSRGGPRDSPVGSHPNPNSPYYETMFGMARRFPSIRLTPNGKKSRKRKTSLAQSTTSSTEDFPRSGGNNISLDFETLDGLYSKPQKAGCRVDLARSNHLDSAVDVGDGSGSCVRPAHAIYDIVKGPSLASIRSYLSEKLSLNTTKTRPNSNQVSASSTQPTPNSPSRVTTDLPKSPNTVKNHLDGSSTCPWCLCVKSSQRRLNYQERSSESVGARSSCVSTPFLLIVIVLSIIIFIIAGAILIHQYLVGHAIWVSGNVTRAPNNQSSQESFRAQNQSETPQVGAPPAPPAPPQQSQRSSFHANTQGIPLLDHWDHWSSWSPCSSHCRQSGESQARSRSCLDSSGTIREDIKPCLAQGGLNIEIRRCLCNQSEAFQEPLRGGSSAGERLSVRAIRYCDHCTDNEACVALAADYFPVCRLVQDPGDPTGCGGLCSQREQLCHRLDSDAFRCVNVRQSRHFQSLEKVNCLPGHFQCFNGQCIPWSQKCDRIGDCPNREDEVGCDHILKQKAKAHGSRKESVLFQPGCPGSHLLCNDGETCLNSELFCNGVVDCPDESDEPDGCHGNEDHKDLDWLLRPNKRPAMSELEEQDLLEK</sequence>
<evidence type="ECO:0000313" key="6">
    <source>
        <dbReference type="EMBL" id="TRY72121.1"/>
    </source>
</evidence>
<evidence type="ECO:0000313" key="7">
    <source>
        <dbReference type="Proteomes" id="UP000318571"/>
    </source>
</evidence>
<keyword evidence="1" id="KW-0245">EGF-like domain</keyword>
<dbReference type="PROSITE" id="PS50068">
    <property type="entry name" value="LDLRA_2"/>
    <property type="match status" value="2"/>
</dbReference>
<keyword evidence="2 3" id="KW-1015">Disulfide bond</keyword>
<feature type="region of interest" description="Disordered" evidence="4">
    <location>
        <begin position="239"/>
        <end position="272"/>
    </location>
</feature>
<dbReference type="Gene3D" id="4.10.400.10">
    <property type="entry name" value="Low-density Lipoprotein Receptor"/>
    <property type="match status" value="2"/>
</dbReference>
<evidence type="ECO:0000256" key="5">
    <source>
        <dbReference type="SAM" id="Phobius"/>
    </source>
</evidence>
<evidence type="ECO:0000256" key="3">
    <source>
        <dbReference type="PROSITE-ProRule" id="PRU00124"/>
    </source>
</evidence>
<dbReference type="SMART" id="SM00192">
    <property type="entry name" value="LDLa"/>
    <property type="match status" value="2"/>
</dbReference>
<feature type="compositionally biased region" description="Pro residues" evidence="4">
    <location>
        <begin position="487"/>
        <end position="496"/>
    </location>
</feature>
<organism evidence="6 7">
    <name type="scientific">Tigriopus californicus</name>
    <name type="common">Marine copepod</name>
    <dbReference type="NCBI Taxonomy" id="6832"/>
    <lineage>
        <taxon>Eukaryota</taxon>
        <taxon>Metazoa</taxon>
        <taxon>Ecdysozoa</taxon>
        <taxon>Arthropoda</taxon>
        <taxon>Crustacea</taxon>
        <taxon>Multicrustacea</taxon>
        <taxon>Hexanauplia</taxon>
        <taxon>Copepoda</taxon>
        <taxon>Harpacticoida</taxon>
        <taxon>Harpacticidae</taxon>
        <taxon>Tigriopus</taxon>
    </lineage>
</organism>
<dbReference type="PROSITE" id="PS01209">
    <property type="entry name" value="LDLRA_1"/>
    <property type="match status" value="1"/>
</dbReference>
<keyword evidence="5" id="KW-1133">Transmembrane helix</keyword>
<dbReference type="EMBL" id="VCGU01000008">
    <property type="protein sequence ID" value="TRY72121.1"/>
    <property type="molecule type" value="Genomic_DNA"/>
</dbReference>
<feature type="region of interest" description="Disordered" evidence="4">
    <location>
        <begin position="467"/>
        <end position="505"/>
    </location>
</feature>
<reference evidence="6 7" key="1">
    <citation type="journal article" date="2018" name="Nat. Ecol. Evol.">
        <title>Genomic signatures of mitonuclear coevolution across populations of Tigriopus californicus.</title>
        <authorList>
            <person name="Barreto F.S."/>
            <person name="Watson E.T."/>
            <person name="Lima T.G."/>
            <person name="Willett C.S."/>
            <person name="Edmands S."/>
            <person name="Li W."/>
            <person name="Burton R.S."/>
        </authorList>
    </citation>
    <scope>NUCLEOTIDE SEQUENCE [LARGE SCALE GENOMIC DNA]</scope>
    <source>
        <strain evidence="6 7">San Diego</strain>
    </source>
</reference>
<dbReference type="Gene3D" id="2.20.100.10">
    <property type="entry name" value="Thrombospondin type-1 (TSP1) repeat"/>
    <property type="match status" value="1"/>
</dbReference>
<evidence type="ECO:0000256" key="4">
    <source>
        <dbReference type="SAM" id="MobiDB-lite"/>
    </source>
</evidence>
<feature type="disulfide bond" evidence="3">
    <location>
        <begin position="689"/>
        <end position="704"/>
    </location>
</feature>
<dbReference type="InterPro" id="IPR002172">
    <property type="entry name" value="LDrepeatLR_classA_rpt"/>
</dbReference>
<feature type="compositionally biased region" description="Polar residues" evidence="4">
    <location>
        <begin position="94"/>
        <end position="110"/>
    </location>
</feature>
<feature type="transmembrane region" description="Helical" evidence="5">
    <location>
        <begin position="427"/>
        <end position="447"/>
    </location>
</feature>
<gene>
    <name evidence="6" type="ORF">TCAL_00273</name>
</gene>
<feature type="compositionally biased region" description="Polar residues" evidence="4">
    <location>
        <begin position="176"/>
        <end position="187"/>
    </location>
</feature>
<feature type="disulfide bond" evidence="3">
    <location>
        <begin position="670"/>
        <end position="682"/>
    </location>
</feature>
<feature type="compositionally biased region" description="Acidic residues" evidence="4">
    <location>
        <begin position="113"/>
        <end position="122"/>
    </location>
</feature>
<dbReference type="STRING" id="6832.A0A553P360"/>
<dbReference type="Pfam" id="PF00057">
    <property type="entry name" value="Ldl_recept_a"/>
    <property type="match status" value="2"/>
</dbReference>
<feature type="compositionally biased region" description="Polar residues" evidence="4">
    <location>
        <begin position="467"/>
        <end position="484"/>
    </location>
</feature>
<feature type="region of interest" description="Disordered" evidence="4">
    <location>
        <begin position="90"/>
        <end position="134"/>
    </location>
</feature>
<dbReference type="SUPFAM" id="SSF57424">
    <property type="entry name" value="LDL receptor-like module"/>
    <property type="match status" value="2"/>
</dbReference>
<dbReference type="InterPro" id="IPR036055">
    <property type="entry name" value="LDL_receptor-like_sf"/>
</dbReference>
<dbReference type="InterPro" id="IPR023415">
    <property type="entry name" value="LDLR_class-A_CS"/>
</dbReference>
<comment type="caution">
    <text evidence="6">The sequence shown here is derived from an EMBL/GenBank/DDBJ whole genome shotgun (WGS) entry which is preliminary data.</text>
</comment>
<dbReference type="AlphaFoldDB" id="A0A553P360"/>
<dbReference type="PRINTS" id="PR00261">
    <property type="entry name" value="LDLRECEPTOR"/>
</dbReference>
<feature type="compositionally biased region" description="Polar residues" evidence="4">
    <location>
        <begin position="254"/>
        <end position="272"/>
    </location>
</feature>
<dbReference type="InterPro" id="IPR000884">
    <property type="entry name" value="TSP1_rpt"/>
</dbReference>
<accession>A0A553P360</accession>
<keyword evidence="5" id="KW-0812">Transmembrane</keyword>
<evidence type="ECO:0000256" key="2">
    <source>
        <dbReference type="ARBA" id="ARBA00023157"/>
    </source>
</evidence>
<keyword evidence="5" id="KW-0472">Membrane</keyword>